<dbReference type="EnsemblMetazoa" id="AEPI007001-RA">
    <property type="protein sequence ID" value="AEPI007001-PA"/>
    <property type="gene ID" value="AEPI007001"/>
</dbReference>
<dbReference type="PANTHER" id="PTHR11012:SF48">
    <property type="entry name" value="CHK KINASE-LIKE DOMAIN-CONTAINING PROTEIN-RELATED"/>
    <property type="match status" value="1"/>
</dbReference>
<organism evidence="2 3">
    <name type="scientific">Anopheles epiroticus</name>
    <dbReference type="NCBI Taxonomy" id="199890"/>
    <lineage>
        <taxon>Eukaryota</taxon>
        <taxon>Metazoa</taxon>
        <taxon>Ecdysozoa</taxon>
        <taxon>Arthropoda</taxon>
        <taxon>Hexapoda</taxon>
        <taxon>Insecta</taxon>
        <taxon>Pterygota</taxon>
        <taxon>Neoptera</taxon>
        <taxon>Endopterygota</taxon>
        <taxon>Diptera</taxon>
        <taxon>Nematocera</taxon>
        <taxon>Culicoidea</taxon>
        <taxon>Culicidae</taxon>
        <taxon>Anophelinae</taxon>
        <taxon>Anopheles</taxon>
    </lineage>
</organism>
<evidence type="ECO:0000313" key="2">
    <source>
        <dbReference type="EnsemblMetazoa" id="AEPI007001-PA"/>
    </source>
</evidence>
<dbReference type="SMART" id="SM00587">
    <property type="entry name" value="CHK"/>
    <property type="match status" value="1"/>
</dbReference>
<dbReference type="InterPro" id="IPR004119">
    <property type="entry name" value="EcKL"/>
</dbReference>
<evidence type="ECO:0000313" key="3">
    <source>
        <dbReference type="Proteomes" id="UP000075885"/>
    </source>
</evidence>
<protein>
    <submittedName>
        <fullName evidence="2">CHK domain-containing protein</fullName>
    </submittedName>
</protein>
<reference evidence="3" key="1">
    <citation type="submission" date="2013-03" db="EMBL/GenBank/DDBJ databases">
        <title>The Genome Sequence of Anopheles epiroticus epiroticus2.</title>
        <authorList>
            <consortium name="The Broad Institute Genomics Platform"/>
            <person name="Neafsey D.E."/>
            <person name="Howell P."/>
            <person name="Walker B."/>
            <person name="Young S.K."/>
            <person name="Zeng Q."/>
            <person name="Gargeya S."/>
            <person name="Fitzgerald M."/>
            <person name="Haas B."/>
            <person name="Abouelleil A."/>
            <person name="Allen A.W."/>
            <person name="Alvarado L."/>
            <person name="Arachchi H.M."/>
            <person name="Berlin A.M."/>
            <person name="Chapman S.B."/>
            <person name="Gainer-Dewar J."/>
            <person name="Goldberg J."/>
            <person name="Griggs A."/>
            <person name="Gujja S."/>
            <person name="Hansen M."/>
            <person name="Howarth C."/>
            <person name="Imamovic A."/>
            <person name="Ireland A."/>
            <person name="Larimer J."/>
            <person name="McCowan C."/>
            <person name="Murphy C."/>
            <person name="Pearson M."/>
            <person name="Poon T.W."/>
            <person name="Priest M."/>
            <person name="Roberts A."/>
            <person name="Saif S."/>
            <person name="Shea T."/>
            <person name="Sisk P."/>
            <person name="Sykes S."/>
            <person name="Wortman J."/>
            <person name="Nusbaum C."/>
            <person name="Birren B."/>
        </authorList>
    </citation>
    <scope>NUCLEOTIDE SEQUENCE [LARGE SCALE GENOMIC DNA]</scope>
    <source>
        <strain evidence="3">Epiroticus2</strain>
    </source>
</reference>
<dbReference type="STRING" id="199890.A0A182PJ87"/>
<name>A0A182PJ87_9DIPT</name>
<dbReference type="Gene3D" id="3.90.1200.10">
    <property type="match status" value="1"/>
</dbReference>
<dbReference type="AlphaFoldDB" id="A0A182PJ87"/>
<dbReference type="PANTHER" id="PTHR11012">
    <property type="entry name" value="PROTEIN KINASE-LIKE DOMAIN-CONTAINING"/>
    <property type="match status" value="1"/>
</dbReference>
<sequence length="460" mass="53104">MEAPKTEIITDEEVQVVVEKSKRTSSKVVSYSLKRISDEPIGYLAEHFILAVELEDNFASSDLCTQQENSGPCSSKPRPDSTSNNLNVSFFIKMLPPTNAKLAEYITEMNCFEKEIFIYTKLLPELAKYCQGIGDVVANPYLTKKSKMIVLDDLKQQGFSMMIDRGTSLLNQAHIEIALKTIAKLHAMSLIYEERTKTTLVDLAAKLCGESTCMLEENVYINRESYVRTTNLENCIQVMCEVTKRIDKYQNSGQLEFILKSIPLTVRRIYDLAKPSKMFRNVLNHGDLWCNNILFKYDSKLNDANIVDAKLVDFQFSRIAPPAYDVMSLIMISTLSRFREPMLEQWKHLYYDSLACHLAANELELEEILPRFMFFESCKHYHLAGLIESCMYFHWPPEPDCYERDDSVEDDFDCKTNSAVFVRASIRGFEKYEQYRTRLSDMITQIVDINNSCVQNYNEM</sequence>
<keyword evidence="3" id="KW-1185">Reference proteome</keyword>
<dbReference type="SUPFAM" id="SSF56112">
    <property type="entry name" value="Protein kinase-like (PK-like)"/>
    <property type="match status" value="1"/>
</dbReference>
<dbReference type="InterPro" id="IPR015897">
    <property type="entry name" value="CHK_kinase-like"/>
</dbReference>
<dbReference type="InterPro" id="IPR011009">
    <property type="entry name" value="Kinase-like_dom_sf"/>
</dbReference>
<dbReference type="Proteomes" id="UP000075885">
    <property type="component" value="Unassembled WGS sequence"/>
</dbReference>
<dbReference type="VEuPathDB" id="VectorBase:AEPI007001"/>
<dbReference type="Pfam" id="PF02958">
    <property type="entry name" value="EcKL"/>
    <property type="match status" value="1"/>
</dbReference>
<accession>A0A182PJ87</accession>
<proteinExistence type="predicted"/>
<reference evidence="2" key="2">
    <citation type="submission" date="2020-05" db="UniProtKB">
        <authorList>
            <consortium name="EnsemblMetazoa"/>
        </authorList>
    </citation>
    <scope>IDENTIFICATION</scope>
    <source>
        <strain evidence="2">Epiroticus2</strain>
    </source>
</reference>
<feature type="domain" description="CHK kinase-like" evidence="1">
    <location>
        <begin position="149"/>
        <end position="360"/>
    </location>
</feature>
<evidence type="ECO:0000259" key="1">
    <source>
        <dbReference type="SMART" id="SM00587"/>
    </source>
</evidence>